<gene>
    <name evidence="1" type="ORF">H7849_23825</name>
</gene>
<sequence length="65" mass="6933">MKNVDEVIAEIRTRFDKLDAAAAAIQVSSLQIRQCATGICIAADASSPPPKELKAELHQVITVAD</sequence>
<dbReference type="EMBL" id="CP060394">
    <property type="protein sequence ID" value="QNI32005.1"/>
    <property type="molecule type" value="Genomic_DNA"/>
</dbReference>
<keyword evidence="2" id="KW-1185">Reference proteome</keyword>
<name>A0A7G8BHI5_9BACT</name>
<dbReference type="RefSeq" id="WP_186742962.1">
    <property type="nucleotide sequence ID" value="NZ_CP060394.1"/>
</dbReference>
<evidence type="ECO:0000313" key="1">
    <source>
        <dbReference type="EMBL" id="QNI32005.1"/>
    </source>
</evidence>
<accession>A0A7G8BHI5</accession>
<dbReference type="Proteomes" id="UP000515312">
    <property type="component" value="Chromosome"/>
</dbReference>
<evidence type="ECO:0000313" key="2">
    <source>
        <dbReference type="Proteomes" id="UP000515312"/>
    </source>
</evidence>
<reference evidence="1 2" key="1">
    <citation type="submission" date="2020-08" db="EMBL/GenBank/DDBJ databases">
        <title>Edaphobacter telluris sp. nov. and Acidobacterium dinghuensis sp. nov., two acidobacteria isolated from forest soil.</title>
        <authorList>
            <person name="Fu J."/>
            <person name="Qiu L."/>
        </authorList>
    </citation>
    <scope>NUCLEOTIDE SEQUENCE [LARGE SCALE GENOMIC DNA]</scope>
    <source>
        <strain evidence="1">4Y35</strain>
    </source>
</reference>
<proteinExistence type="predicted"/>
<protein>
    <submittedName>
        <fullName evidence="1">Uncharacterized protein</fullName>
    </submittedName>
</protein>
<organism evidence="1 2">
    <name type="scientific">Alloacidobacterium dinghuense</name>
    <dbReference type="NCBI Taxonomy" id="2763107"/>
    <lineage>
        <taxon>Bacteria</taxon>
        <taxon>Pseudomonadati</taxon>
        <taxon>Acidobacteriota</taxon>
        <taxon>Terriglobia</taxon>
        <taxon>Terriglobales</taxon>
        <taxon>Acidobacteriaceae</taxon>
        <taxon>Alloacidobacterium</taxon>
    </lineage>
</organism>
<dbReference type="AlphaFoldDB" id="A0A7G8BHI5"/>
<dbReference type="KEGG" id="adin:H7849_23825"/>